<gene>
    <name evidence="2" type="ORF">E8Q35_04530</name>
</gene>
<comment type="caution">
    <text evidence="2">The sequence shown here is derived from an EMBL/GenBank/DDBJ whole genome shotgun (WGS) entry which is preliminary data.</text>
</comment>
<feature type="region of interest" description="Disordered" evidence="1">
    <location>
        <begin position="80"/>
        <end position="101"/>
    </location>
</feature>
<dbReference type="RefSeq" id="WP_136501386.1">
    <property type="nucleotide sequence ID" value="NZ_SSUX01000002.1"/>
</dbReference>
<protein>
    <submittedName>
        <fullName evidence="2">Uncharacterized protein</fullName>
    </submittedName>
</protein>
<dbReference type="AlphaFoldDB" id="A0A4V3Z0J3"/>
<reference evidence="2 3" key="1">
    <citation type="submission" date="2019-04" db="EMBL/GenBank/DDBJ databases">
        <title>Comparative genomics of Aeromonas veronii strains pathogenic to fish.</title>
        <authorList>
            <person name="Cascarano M.C."/>
            <person name="Smyrli M."/>
            <person name="Katharios P."/>
        </authorList>
    </citation>
    <scope>NUCLEOTIDE SEQUENCE [LARGE SCALE GENOMIC DNA]</scope>
    <source>
        <strain evidence="2 3">XU1</strain>
    </source>
</reference>
<dbReference type="EMBL" id="SSUX01000002">
    <property type="protein sequence ID" value="THJ47172.1"/>
    <property type="molecule type" value="Genomic_DNA"/>
</dbReference>
<proteinExistence type="predicted"/>
<dbReference type="Proteomes" id="UP000309618">
    <property type="component" value="Unassembled WGS sequence"/>
</dbReference>
<sequence>MNTVATTAMTAQELHAAIVDGKVSVTEAKAVLRARIAKAEAEGRKPRAPSVQLLKELEDLKPRAKPTSLVNPVEALKAAKAAKQPAKQPAKQAPAKAADANASALSNDQLLDLLRERAASDKSFLSSVGMLFVELTQAK</sequence>
<evidence type="ECO:0000313" key="3">
    <source>
        <dbReference type="Proteomes" id="UP000309618"/>
    </source>
</evidence>
<name>A0A4V3Z0J3_AERVE</name>
<evidence type="ECO:0000256" key="1">
    <source>
        <dbReference type="SAM" id="MobiDB-lite"/>
    </source>
</evidence>
<accession>A0A4V3Z0J3</accession>
<evidence type="ECO:0000313" key="2">
    <source>
        <dbReference type="EMBL" id="THJ47172.1"/>
    </source>
</evidence>
<organism evidence="2 3">
    <name type="scientific">Aeromonas veronii</name>
    <dbReference type="NCBI Taxonomy" id="654"/>
    <lineage>
        <taxon>Bacteria</taxon>
        <taxon>Pseudomonadati</taxon>
        <taxon>Pseudomonadota</taxon>
        <taxon>Gammaproteobacteria</taxon>
        <taxon>Aeromonadales</taxon>
        <taxon>Aeromonadaceae</taxon>
        <taxon>Aeromonas</taxon>
    </lineage>
</organism>